<accession>A0A3M6U9X0</accession>
<dbReference type="AlphaFoldDB" id="A0A3M6U9X0"/>
<sequence>MTGRTNTNERSNTKTPKRREDNFTIAHLNARSVLPRTGTTSPSSRTMSLRISLTSLPLARLGWILRSKSRVIPSLVLIVQTKLEAACAGNCNSFLICTAYRPPSTTTDYFHTDFSDVISAMSLNKPIFILGDLNCNLLKSSDPASQALINVCSSHNLTQLTNLPTRITESPATLIDVILELNKNLVRDTKVIPVSSSDHNLVFAVLKLRRQRPTAGMYNDLGFKDYNTRLFSTIYLKSLGLTSTVSTTSKIAFMPSIFYSRKSWMNTHLEKRSNYGADQTCILRTR</sequence>
<dbReference type="OrthoDB" id="5960351at2759"/>
<dbReference type="InterPro" id="IPR036691">
    <property type="entry name" value="Endo/exonu/phosph_ase_sf"/>
</dbReference>
<dbReference type="Proteomes" id="UP000275408">
    <property type="component" value="Unassembled WGS sequence"/>
</dbReference>
<name>A0A3M6U9X0_POCDA</name>
<dbReference type="PANTHER" id="PTHR33776">
    <property type="entry name" value="ENDO/EXONUCLEASE/PHOSPHATASE DOMAIN-CONTAINING PROTEIN"/>
    <property type="match status" value="1"/>
</dbReference>
<dbReference type="EMBL" id="RCHS01001944">
    <property type="protein sequence ID" value="RMX50482.1"/>
    <property type="molecule type" value="Genomic_DNA"/>
</dbReference>
<dbReference type="Gene3D" id="3.60.10.10">
    <property type="entry name" value="Endonuclease/exonuclease/phosphatase"/>
    <property type="match status" value="1"/>
</dbReference>
<gene>
    <name evidence="3" type="ORF">pdam_00009218</name>
</gene>
<evidence type="ECO:0000313" key="4">
    <source>
        <dbReference type="Proteomes" id="UP000275408"/>
    </source>
</evidence>
<dbReference type="PANTHER" id="PTHR33776:SF4">
    <property type="entry name" value="ENDONUCLEASE_EXONUCLEASE_PHOSPHATASE DOMAIN-CONTAINING PROTEIN"/>
    <property type="match status" value="1"/>
</dbReference>
<reference evidence="3 4" key="1">
    <citation type="journal article" date="2018" name="Sci. Rep.">
        <title>Comparative analysis of the Pocillopora damicornis genome highlights role of immune system in coral evolution.</title>
        <authorList>
            <person name="Cunning R."/>
            <person name="Bay R.A."/>
            <person name="Gillette P."/>
            <person name="Baker A.C."/>
            <person name="Traylor-Knowles N."/>
        </authorList>
    </citation>
    <scope>NUCLEOTIDE SEQUENCE [LARGE SCALE GENOMIC DNA]</scope>
    <source>
        <strain evidence="3">RSMAS</strain>
        <tissue evidence="3">Whole animal</tissue>
    </source>
</reference>
<comment type="caution">
    <text evidence="3">The sequence shown here is derived from an EMBL/GenBank/DDBJ whole genome shotgun (WGS) entry which is preliminary data.</text>
</comment>
<evidence type="ECO:0000259" key="2">
    <source>
        <dbReference type="Pfam" id="PF14529"/>
    </source>
</evidence>
<protein>
    <recommendedName>
        <fullName evidence="2">Endonuclease/exonuclease/phosphatase domain-containing protein</fullName>
    </recommendedName>
</protein>
<evidence type="ECO:0000256" key="1">
    <source>
        <dbReference type="SAM" id="MobiDB-lite"/>
    </source>
</evidence>
<dbReference type="InterPro" id="IPR005135">
    <property type="entry name" value="Endo/exonuclease/phosphatase"/>
</dbReference>
<feature type="region of interest" description="Disordered" evidence="1">
    <location>
        <begin position="1"/>
        <end position="21"/>
    </location>
</feature>
<dbReference type="Pfam" id="PF14529">
    <property type="entry name" value="Exo_endo_phos_2"/>
    <property type="match status" value="1"/>
</dbReference>
<dbReference type="GO" id="GO:0003824">
    <property type="term" value="F:catalytic activity"/>
    <property type="evidence" value="ECO:0007669"/>
    <property type="project" value="InterPro"/>
</dbReference>
<organism evidence="3 4">
    <name type="scientific">Pocillopora damicornis</name>
    <name type="common">Cauliflower coral</name>
    <name type="synonym">Millepora damicornis</name>
    <dbReference type="NCBI Taxonomy" id="46731"/>
    <lineage>
        <taxon>Eukaryota</taxon>
        <taxon>Metazoa</taxon>
        <taxon>Cnidaria</taxon>
        <taxon>Anthozoa</taxon>
        <taxon>Hexacorallia</taxon>
        <taxon>Scleractinia</taxon>
        <taxon>Astrocoeniina</taxon>
        <taxon>Pocilloporidae</taxon>
        <taxon>Pocillopora</taxon>
    </lineage>
</organism>
<feature type="domain" description="Endonuclease/exonuclease/phosphatase" evidence="2">
    <location>
        <begin position="95"/>
        <end position="202"/>
    </location>
</feature>
<feature type="compositionally biased region" description="Polar residues" evidence="1">
    <location>
        <begin position="1"/>
        <end position="14"/>
    </location>
</feature>
<keyword evidence="4" id="KW-1185">Reference proteome</keyword>
<dbReference type="SUPFAM" id="SSF56219">
    <property type="entry name" value="DNase I-like"/>
    <property type="match status" value="1"/>
</dbReference>
<evidence type="ECO:0000313" key="3">
    <source>
        <dbReference type="EMBL" id="RMX50482.1"/>
    </source>
</evidence>
<proteinExistence type="predicted"/>